<feature type="domain" description="Arrestin-like N-terminal" evidence="1">
    <location>
        <begin position="47"/>
        <end position="134"/>
    </location>
</feature>
<reference evidence="2 3" key="1">
    <citation type="submission" date="2015-04" db="EMBL/GenBank/DDBJ databases">
        <title>Complete genome sequence of Schizopora paradoxa KUC8140, a cosmopolitan wood degrader in East Asia.</title>
        <authorList>
            <consortium name="DOE Joint Genome Institute"/>
            <person name="Min B."/>
            <person name="Park H."/>
            <person name="Jang Y."/>
            <person name="Kim J.-J."/>
            <person name="Kim K.H."/>
            <person name="Pangilinan J."/>
            <person name="Lipzen A."/>
            <person name="Riley R."/>
            <person name="Grigoriev I.V."/>
            <person name="Spatafora J.W."/>
            <person name="Choi I.-G."/>
        </authorList>
    </citation>
    <scope>NUCLEOTIDE SEQUENCE [LARGE SCALE GENOMIC DNA]</scope>
    <source>
        <strain evidence="2 3">KUC8140</strain>
    </source>
</reference>
<dbReference type="InterPro" id="IPR014752">
    <property type="entry name" value="Arrestin-like_C"/>
</dbReference>
<evidence type="ECO:0000313" key="2">
    <source>
        <dbReference type="EMBL" id="KLO17423.1"/>
    </source>
</evidence>
<sequence length="421" mass="46682">MDVKLDEASSLSIRNPPHLAQEFYLADDDGFHTIKLKVLSMAQAPSEPSYLEGQAIEGEVTINSRKPESVKSVSISLIGTLRYSGMDDRSFLTISKTLWQHQSEGSSFVSEVVGYSNKLEGQHNWPFSFSLPEYVRLGKKLWHDVQSEQDVRLPPTTLSKSFEWDIFYTLVVEVKRVGFLSSDDTLKQSIVYTPLIREPTPFPSRLQAYKDGTPLLSPQNDPQGWKTFSPVEIEGKLEGTGKVKGTYSLAIAAPLAYSEGSLIPIYLTVESEDEGALAHFADPTAPNVTIYHRLRNTSPGVDNVGGYIVLPGNESNRPLGKAVWAKHVENKPGIKVLYGEIKLPENLRPTFIFGDVGVQYFVEAYAPTIPGFEPASHRRLFEAEVEICNSSEQAALPAAWLKRSLKLENAVLKDAQGLQLV</sequence>
<proteinExistence type="predicted"/>
<dbReference type="Pfam" id="PF00339">
    <property type="entry name" value="Arrestin_N"/>
    <property type="match status" value="1"/>
</dbReference>
<name>A0A0H2S720_9AGAM</name>
<dbReference type="InterPro" id="IPR014756">
    <property type="entry name" value="Ig_E-set"/>
</dbReference>
<dbReference type="Gene3D" id="2.60.40.640">
    <property type="match status" value="1"/>
</dbReference>
<dbReference type="SUPFAM" id="SSF81296">
    <property type="entry name" value="E set domains"/>
    <property type="match status" value="1"/>
</dbReference>
<keyword evidence="3" id="KW-1185">Reference proteome</keyword>
<organism evidence="2 3">
    <name type="scientific">Schizopora paradoxa</name>
    <dbReference type="NCBI Taxonomy" id="27342"/>
    <lineage>
        <taxon>Eukaryota</taxon>
        <taxon>Fungi</taxon>
        <taxon>Dikarya</taxon>
        <taxon>Basidiomycota</taxon>
        <taxon>Agaricomycotina</taxon>
        <taxon>Agaricomycetes</taxon>
        <taxon>Hymenochaetales</taxon>
        <taxon>Schizoporaceae</taxon>
        <taxon>Schizopora</taxon>
    </lineage>
</organism>
<gene>
    <name evidence="2" type="ORF">SCHPADRAFT_887051</name>
</gene>
<protein>
    <recommendedName>
        <fullName evidence="1">Arrestin-like N-terminal domain-containing protein</fullName>
    </recommendedName>
</protein>
<dbReference type="Proteomes" id="UP000053477">
    <property type="component" value="Unassembled WGS sequence"/>
</dbReference>
<evidence type="ECO:0000313" key="3">
    <source>
        <dbReference type="Proteomes" id="UP000053477"/>
    </source>
</evidence>
<dbReference type="InterPro" id="IPR011021">
    <property type="entry name" value="Arrestin-like_N"/>
</dbReference>
<accession>A0A0H2S720</accession>
<dbReference type="EMBL" id="KQ085905">
    <property type="protein sequence ID" value="KLO17423.1"/>
    <property type="molecule type" value="Genomic_DNA"/>
</dbReference>
<dbReference type="OrthoDB" id="2333384at2759"/>
<dbReference type="InParanoid" id="A0A0H2S720"/>
<evidence type="ECO:0000259" key="1">
    <source>
        <dbReference type="Pfam" id="PF00339"/>
    </source>
</evidence>
<dbReference type="AlphaFoldDB" id="A0A0H2S720"/>